<proteinExistence type="inferred from homology"/>
<dbReference type="Proteomes" id="UP000308697">
    <property type="component" value="Unassembled WGS sequence"/>
</dbReference>
<dbReference type="Gene3D" id="1.50.10.20">
    <property type="match status" value="2"/>
</dbReference>
<accession>A0A4V5MLF3</accession>
<dbReference type="EC" id="5.4.99.17" evidence="9"/>
<gene>
    <name evidence="9" type="primary">shc</name>
    <name evidence="9" type="ORF">FCH28_05450</name>
</gene>
<dbReference type="InterPro" id="IPR008930">
    <property type="entry name" value="Terpenoid_cyclase/PrenylTrfase"/>
</dbReference>
<dbReference type="SFLD" id="SFLDG01016">
    <property type="entry name" value="Prenyltransferase_Like_2"/>
    <property type="match status" value="1"/>
</dbReference>
<dbReference type="OrthoDB" id="9758578at2"/>
<feature type="compositionally biased region" description="Basic and acidic residues" evidence="6">
    <location>
        <begin position="27"/>
        <end position="36"/>
    </location>
</feature>
<dbReference type="NCBIfam" id="TIGR01507">
    <property type="entry name" value="hopene_cyclase"/>
    <property type="match status" value="1"/>
</dbReference>
<evidence type="ECO:0000313" key="10">
    <source>
        <dbReference type="Proteomes" id="UP000308697"/>
    </source>
</evidence>
<sequence>MTATTDGSTGALPPRAPSASDATAENTARREERRPAAPDAAPQDTAAAARRATALATEHLLSLQDPAGWWKGDLETNVTMDAEDLLLRQFLGIQDPELTEAAARFIRGEQRADGTWATFYGGPGELSATIEAYVALRLAGDAPDAPHLARASAWIREQGGIAAARVFTRIWLALFGWWKWDDLPELPPELIYLPKWFPLNIYDFGCWARQTIVALTIVSAKRPVRPAPFALDELHTDPRNPNPPRPLAPATSWDGVFQRLDKALHVYHKVASRKLRGAAMRSAARWIIERQENDGCWGGIQPPAVYSIIALHLLGYDLDHPVLRTGLKSLDRFAVWRDDGSRMIEACQSPVWDTCLATIALADAGLPADHPQLVKAADWMLDEQIHRPGDWSVRRPRLPSGGWAFEFENDNYPDIDDTAEVVLALRRVAHPDPGRVDAAVQRAVRWNLGMQSRNGAWGAFDADNTSPFPNRLPFCDFGEVIDPPSADVTAHVVEMLADVGRTHDPHTRRGIDWLLAEQEPGGAWFGRWGTNYVYGTGSVLPALAAAGIPGSHPAVRRAVGWLERVQNDDGGWGEDQRSYQDKKWAGRGESTASQTGWALMALLAAGERDGEAVRRGVRWLAETQRPDGSWDEPYFTGTGFPWDFSINYHLYRQVFPLTALGRYVNGGPAGAPLGA</sequence>
<dbReference type="InterPro" id="IPR032697">
    <property type="entry name" value="SQ_cyclase_N"/>
</dbReference>
<dbReference type="UniPathway" id="UPA00337"/>
<protein>
    <submittedName>
        <fullName evidence="9">Squalene--hopene cyclase</fullName>
        <ecNumber evidence="9">5.4.99.17</ecNumber>
    </submittedName>
</protein>
<dbReference type="RefSeq" id="WP_136738558.1">
    <property type="nucleotide sequence ID" value="NZ_SUMB01000002.1"/>
</dbReference>
<evidence type="ECO:0000259" key="8">
    <source>
        <dbReference type="Pfam" id="PF13249"/>
    </source>
</evidence>
<dbReference type="InterPro" id="IPR006400">
    <property type="entry name" value="Hopene-cyclase"/>
</dbReference>
<evidence type="ECO:0000256" key="5">
    <source>
        <dbReference type="ARBA" id="ARBA00023235"/>
    </source>
</evidence>
<evidence type="ECO:0000256" key="1">
    <source>
        <dbReference type="ARBA" id="ARBA00004999"/>
    </source>
</evidence>
<evidence type="ECO:0000256" key="4">
    <source>
        <dbReference type="ARBA" id="ARBA00022737"/>
    </source>
</evidence>
<comment type="caution">
    <text evidence="9">The sequence shown here is derived from an EMBL/GenBank/DDBJ whole genome shotgun (WGS) entry which is preliminary data.</text>
</comment>
<evidence type="ECO:0000313" key="9">
    <source>
        <dbReference type="EMBL" id="TJZ56938.1"/>
    </source>
</evidence>
<comment type="pathway">
    <text evidence="1">Secondary metabolite biosynthesis; hopanoid biosynthesis.</text>
</comment>
<reference evidence="9 10" key="1">
    <citation type="submission" date="2019-04" db="EMBL/GenBank/DDBJ databases">
        <title>Streptomyces piniterrae sp. nov., a heliquinomycin-producing actinomycete isolated from rhizosphere soil of Pinus yunnanensis.</title>
        <authorList>
            <person name="Zhuang X."/>
            <person name="Zhao J."/>
        </authorList>
    </citation>
    <scope>NUCLEOTIDE SEQUENCE [LARGE SCALE GENOMIC DNA]</scope>
    <source>
        <strain evidence="10">jys28</strain>
    </source>
</reference>
<dbReference type="InterPro" id="IPR018333">
    <property type="entry name" value="Squalene_cyclase"/>
</dbReference>
<dbReference type="PANTHER" id="PTHR11764:SF20">
    <property type="entry name" value="LANOSTEROL SYNTHASE"/>
    <property type="match status" value="1"/>
</dbReference>
<comment type="similarity">
    <text evidence="2">Belongs to the terpene cyclase/mutase family.</text>
</comment>
<feature type="domain" description="Squalene cyclase N-terminal" evidence="8">
    <location>
        <begin position="55"/>
        <end position="338"/>
    </location>
</feature>
<keyword evidence="3" id="KW-0479">Metal-binding</keyword>
<evidence type="ECO:0000256" key="6">
    <source>
        <dbReference type="SAM" id="MobiDB-lite"/>
    </source>
</evidence>
<keyword evidence="4" id="KW-0677">Repeat</keyword>
<name>A0A4V5MLF3_9ACTN</name>
<feature type="domain" description="Squalene cyclase C-terminal" evidence="7">
    <location>
        <begin position="349"/>
        <end position="664"/>
    </location>
</feature>
<dbReference type="CDD" id="cd02892">
    <property type="entry name" value="SQCY_1"/>
    <property type="match status" value="1"/>
</dbReference>
<dbReference type="GO" id="GO:0016104">
    <property type="term" value="P:triterpenoid biosynthetic process"/>
    <property type="evidence" value="ECO:0007669"/>
    <property type="project" value="InterPro"/>
</dbReference>
<dbReference type="SUPFAM" id="SSF48239">
    <property type="entry name" value="Terpenoid cyclases/Protein prenyltransferases"/>
    <property type="match status" value="2"/>
</dbReference>
<dbReference type="Pfam" id="PF13249">
    <property type="entry name" value="SQHop_cyclase_N"/>
    <property type="match status" value="1"/>
</dbReference>
<organism evidence="9 10">
    <name type="scientific">Streptomyces piniterrae</name>
    <dbReference type="NCBI Taxonomy" id="2571125"/>
    <lineage>
        <taxon>Bacteria</taxon>
        <taxon>Bacillati</taxon>
        <taxon>Actinomycetota</taxon>
        <taxon>Actinomycetes</taxon>
        <taxon>Kitasatosporales</taxon>
        <taxon>Streptomycetaceae</taxon>
        <taxon>Streptomyces</taxon>
    </lineage>
</organism>
<evidence type="ECO:0000259" key="7">
    <source>
        <dbReference type="Pfam" id="PF13243"/>
    </source>
</evidence>
<dbReference type="PANTHER" id="PTHR11764">
    <property type="entry name" value="TERPENE CYCLASE/MUTASE FAMILY MEMBER"/>
    <property type="match status" value="1"/>
</dbReference>
<dbReference type="InterPro" id="IPR032696">
    <property type="entry name" value="SQ_cyclase_C"/>
</dbReference>
<dbReference type="EMBL" id="SUMB01000002">
    <property type="protein sequence ID" value="TJZ56938.1"/>
    <property type="molecule type" value="Genomic_DNA"/>
</dbReference>
<dbReference type="GO" id="GO:0005811">
    <property type="term" value="C:lipid droplet"/>
    <property type="evidence" value="ECO:0007669"/>
    <property type="project" value="InterPro"/>
</dbReference>
<keyword evidence="10" id="KW-1185">Reference proteome</keyword>
<evidence type="ECO:0000256" key="3">
    <source>
        <dbReference type="ARBA" id="ARBA00022723"/>
    </source>
</evidence>
<keyword evidence="5 9" id="KW-0413">Isomerase</keyword>
<dbReference type="Pfam" id="PF13243">
    <property type="entry name" value="SQHop_cyclase_C"/>
    <property type="match status" value="1"/>
</dbReference>
<dbReference type="GO" id="GO:0046872">
    <property type="term" value="F:metal ion binding"/>
    <property type="evidence" value="ECO:0007669"/>
    <property type="project" value="UniProtKB-KW"/>
</dbReference>
<evidence type="ECO:0000256" key="2">
    <source>
        <dbReference type="ARBA" id="ARBA00009755"/>
    </source>
</evidence>
<feature type="region of interest" description="Disordered" evidence="6">
    <location>
        <begin position="1"/>
        <end position="45"/>
    </location>
</feature>
<dbReference type="NCBIfam" id="TIGR01787">
    <property type="entry name" value="squalene_cyclas"/>
    <property type="match status" value="1"/>
</dbReference>
<dbReference type="AlphaFoldDB" id="A0A4V5MLF3"/>
<dbReference type="GO" id="GO:0051007">
    <property type="term" value="F:squalene-hopene cyclase activity"/>
    <property type="evidence" value="ECO:0007669"/>
    <property type="project" value="UniProtKB-EC"/>
</dbReference>